<dbReference type="NCBIfam" id="TIGR04183">
    <property type="entry name" value="Por_Secre_tail"/>
    <property type="match status" value="1"/>
</dbReference>
<dbReference type="Pfam" id="PF07610">
    <property type="entry name" value="DUF1573"/>
    <property type="match status" value="1"/>
</dbReference>
<evidence type="ECO:0000259" key="1">
    <source>
        <dbReference type="PROSITE" id="PS50853"/>
    </source>
</evidence>
<evidence type="ECO:0000259" key="2">
    <source>
        <dbReference type="PROSITE" id="PS51841"/>
    </source>
</evidence>
<reference evidence="4" key="1">
    <citation type="journal article" date="2019" name="Int. J. Syst. Evol. Microbiol.">
        <title>The Global Catalogue of Microorganisms (GCM) 10K type strain sequencing project: providing services to taxonomists for standard genome sequencing and annotation.</title>
        <authorList>
            <consortium name="The Broad Institute Genomics Platform"/>
            <consortium name="The Broad Institute Genome Sequencing Center for Infectious Disease"/>
            <person name="Wu L."/>
            <person name="Ma J."/>
        </authorList>
    </citation>
    <scope>NUCLEOTIDE SEQUENCE [LARGE SCALE GENOMIC DNA]</scope>
    <source>
        <strain evidence="4">JCM 17217</strain>
    </source>
</reference>
<dbReference type="InterPro" id="IPR036415">
    <property type="entry name" value="Lamin_tail_dom_sf"/>
</dbReference>
<dbReference type="Gene3D" id="2.60.40.10">
    <property type="entry name" value="Immunoglobulins"/>
    <property type="match status" value="6"/>
</dbReference>
<dbReference type="SMART" id="SM00060">
    <property type="entry name" value="FN3"/>
    <property type="match status" value="1"/>
</dbReference>
<dbReference type="InterPro" id="IPR026444">
    <property type="entry name" value="Secre_tail"/>
</dbReference>
<feature type="domain" description="Fibronectin type-III" evidence="1">
    <location>
        <begin position="707"/>
        <end position="792"/>
    </location>
</feature>
<feature type="domain" description="LTD" evidence="2">
    <location>
        <begin position="28"/>
        <end position="173"/>
    </location>
</feature>
<keyword evidence="4" id="KW-1185">Reference proteome</keyword>
<gene>
    <name evidence="3" type="ORF">GCM10022407_07880</name>
</gene>
<protein>
    <recommendedName>
        <fullName evidence="5">Por secretion system C-terminal sorting domain-containing protein</fullName>
    </recommendedName>
</protein>
<dbReference type="Gene3D" id="2.60.40.1260">
    <property type="entry name" value="Lamin Tail domain"/>
    <property type="match status" value="1"/>
</dbReference>
<dbReference type="Pfam" id="PF18962">
    <property type="entry name" value="Por_Secre_tail"/>
    <property type="match status" value="1"/>
</dbReference>
<dbReference type="InterPro" id="IPR011467">
    <property type="entry name" value="DUF1573"/>
</dbReference>
<accession>A0ABP7PFC1</accession>
<evidence type="ECO:0000313" key="3">
    <source>
        <dbReference type="EMBL" id="GAA3963637.1"/>
    </source>
</evidence>
<dbReference type="Pfam" id="PF00932">
    <property type="entry name" value="LTD"/>
    <property type="match status" value="1"/>
</dbReference>
<dbReference type="InterPro" id="IPR014756">
    <property type="entry name" value="Ig_E-set"/>
</dbReference>
<organism evidence="3 4">
    <name type="scientific">Hymenobacter antarcticus</name>
    <dbReference type="NCBI Taxonomy" id="486270"/>
    <lineage>
        <taxon>Bacteria</taxon>
        <taxon>Pseudomonadati</taxon>
        <taxon>Bacteroidota</taxon>
        <taxon>Cytophagia</taxon>
        <taxon>Cytophagales</taxon>
        <taxon>Hymenobacteraceae</taxon>
        <taxon>Hymenobacter</taxon>
    </lineage>
</organism>
<dbReference type="SUPFAM" id="SSF74853">
    <property type="entry name" value="Lamin A/C globular tail domain"/>
    <property type="match status" value="1"/>
</dbReference>
<evidence type="ECO:0008006" key="5">
    <source>
        <dbReference type="Google" id="ProtNLM"/>
    </source>
</evidence>
<proteinExistence type="predicted"/>
<comment type="caution">
    <text evidence="3">The sequence shown here is derived from an EMBL/GenBank/DDBJ whole genome shotgun (WGS) entry which is preliminary data.</text>
</comment>
<dbReference type="SUPFAM" id="SSF49265">
    <property type="entry name" value="Fibronectin type III"/>
    <property type="match status" value="1"/>
</dbReference>
<dbReference type="InterPro" id="IPR013783">
    <property type="entry name" value="Ig-like_fold"/>
</dbReference>
<dbReference type="Proteomes" id="UP001501556">
    <property type="component" value="Unassembled WGS sequence"/>
</dbReference>
<name>A0ABP7PFC1_9BACT</name>
<dbReference type="InterPro" id="IPR001322">
    <property type="entry name" value="Lamin_tail_dom"/>
</dbReference>
<dbReference type="EMBL" id="BAABDI010000003">
    <property type="protein sequence ID" value="GAA3963637.1"/>
    <property type="molecule type" value="Genomic_DNA"/>
</dbReference>
<dbReference type="RefSeq" id="WP_345121226.1">
    <property type="nucleotide sequence ID" value="NZ_BAABDI010000003.1"/>
</dbReference>
<dbReference type="InterPro" id="IPR036116">
    <property type="entry name" value="FN3_sf"/>
</dbReference>
<dbReference type="PROSITE" id="PS51841">
    <property type="entry name" value="LTD"/>
    <property type="match status" value="1"/>
</dbReference>
<dbReference type="NCBIfam" id="NF012200">
    <property type="entry name" value="choice_anch_D"/>
    <property type="match status" value="4"/>
</dbReference>
<sequence length="1664" mass="166152">MHTLYTKGQSFRWVRLLSLLLFLLPLAGRGQSTTVVISQVYAGGGSGAVGTSYARDYVEIFNRSAAAVNIGGYSIQYASATGTVVSGTIAIPTGITLAPGQYYSVLTGTAGTVGAALTTPAVDQVTPLTPTSGSPSVANGGAKIFLANNSTTVTFTAPGTVSANVVDFVGYGTGNTFEGAVAPAPTSTATALLRAGAGCTDTNVNSADFANGTSPAPRNMSTTLAPCGGAATPAEINVKQGTTTYLTGSTYSGFASTTIGSTDVKTFIIENLGGTVLNVSGIAATGDFSVTGTVPATVAANSTATFNVTFTPSVAGTRTGTVTIANDDADEGTYVINLSAQAVAITPNPLIAVSQAGTAYASGSTFPGFASTFVGSTSPAVSFTITNASTTDALTITGITTTGNFAVSGTAPTTVAANGGTATFDLTFTPTAAGARTGTVVIANNSQGTPSYSITLNGTGVTPVPTLTSASPTSLLVGISSPVILTGTNLTGSTVNFNGGTLTPSAVSATSVTVRIVAPSAGAFPVSVTTPGGTSNTVSITATTPPAGFFEPFEAATQSTYVTAASGTAVALTTGSWNLFQGLLLNNDASDKKNNAQSVRLRGGGTLVMNFDKTTGAGVVTVNAALYGTDSGPSFVLEYSTDGGTNYTVTGTPPALTSTLTAYAFTLNVAGNVRLRLSSTNLTAGANPRISIDDLQISDFTAAPCNAPTALAASAVTSNSATVSFTGSASAVNGYTVTTTPVTTTRTLTAAATSVSLSGLTPGTAYTVNIVSNCAAGATSSAASIGFTTLAAAPALTVTQGATPIANGANPSYSFGSQTTGTTQTAVFTLTNSGPDPLTISSVVATNPTVFNFQTFTTPATVAANGGTATITVTYVVGTGPQSGTIGITSDAANGNASFQLNLSGTGVPAAANPLIAVSQAGTAISNGGTYSGFSSPVSTASSPVTFTISNSSTTDALTLGTFVLTGPYFLSGTQPTSVAPSGTATFGLSFLPTAPGTATGSVSIPNNSQSNNPYLINLSGQGTLTNLTVSNAQNVSGTYNNVTVTSTGIATLTSILTVNGTLTVAGVLSGNCQSATSNIKTVDGPGNFVLQAGGRLDICDAAGITASGASGLIQVTGTRSYSSDATYAYLGGQPQVTGNGLPAQVRGLLSGGLNVTLTNPIGVAQQLTLSSGTLATNGLTLTLLSSASGTAVLDHGAGNMVGPLTVQRYISSSNPIGYRHYSTPVITIGLSDLTAPGFTPVYNTTYNTSPTPSTVTPFPTVFGYDQGRIATVTSTYGSFDKGWFSPAANDVMQTGRGYTANAPNAALVDFVGSPITGLVNSGTLSRGADAQAGWQFLGNPYPAPLDWSTVTPAQRPGMDAAMYVFQSSGQYGGGYRSFANGIGASSLIPTAAGYFVRVAAVGTNGSVNLTNANRVTTFGSEPTFGRGTADSRPQLQLQLRGTAAGLDETYVYFEAGATAGRDVEYDATKLANPSGLNVTTLAASHEMAINGLPVLGNSAVLVPLAVSVPQAGTYTFDAANVANFTGTVALIDALTSTRTVLTAGSTYAFTLNGTTAPGRFTLEFRAAGVLANSAAQALAAQIQLFPNPTSGSFRVQLPLLSSKAAVSATLLNALGQTVQTRTLRAPAGQGIDATFDVRGLAAGVYTLRLNVDGTPVVRKVVLE</sequence>
<dbReference type="SUPFAM" id="SSF81296">
    <property type="entry name" value="E set domains"/>
    <property type="match status" value="1"/>
</dbReference>
<dbReference type="InterPro" id="IPR003961">
    <property type="entry name" value="FN3_dom"/>
</dbReference>
<dbReference type="PROSITE" id="PS50853">
    <property type="entry name" value="FN3"/>
    <property type="match status" value="1"/>
</dbReference>
<evidence type="ECO:0000313" key="4">
    <source>
        <dbReference type="Proteomes" id="UP001501556"/>
    </source>
</evidence>
<dbReference type="Pfam" id="PF00041">
    <property type="entry name" value="fn3"/>
    <property type="match status" value="1"/>
</dbReference>